<evidence type="ECO:0000256" key="5">
    <source>
        <dbReference type="SAM" id="Phobius"/>
    </source>
</evidence>
<dbReference type="EMBL" id="JALLPJ020000216">
    <property type="protein sequence ID" value="KAL3798474.1"/>
    <property type="molecule type" value="Genomic_DNA"/>
</dbReference>
<evidence type="ECO:0000256" key="6">
    <source>
        <dbReference type="SAM" id="SignalP"/>
    </source>
</evidence>
<dbReference type="Gene3D" id="1.50.40.10">
    <property type="entry name" value="Mitochondrial carrier domain"/>
    <property type="match status" value="1"/>
</dbReference>
<protein>
    <recommendedName>
        <fullName evidence="9">Mitochondrial carrier</fullName>
    </recommendedName>
</protein>
<evidence type="ECO:0000256" key="2">
    <source>
        <dbReference type="ARBA" id="ARBA00022692"/>
    </source>
</evidence>
<keyword evidence="5" id="KW-1133">Transmembrane helix</keyword>
<comment type="caution">
    <text evidence="7">The sequence shown here is derived from an EMBL/GenBank/DDBJ whole genome shotgun (WGS) entry which is preliminary data.</text>
</comment>
<dbReference type="AlphaFoldDB" id="A0ABD3QDM1"/>
<organism evidence="7 8">
    <name type="scientific">Cyclotella atomus</name>
    <dbReference type="NCBI Taxonomy" id="382360"/>
    <lineage>
        <taxon>Eukaryota</taxon>
        <taxon>Sar</taxon>
        <taxon>Stramenopiles</taxon>
        <taxon>Ochrophyta</taxon>
        <taxon>Bacillariophyta</taxon>
        <taxon>Coscinodiscophyceae</taxon>
        <taxon>Thalassiosirophycidae</taxon>
        <taxon>Stephanodiscales</taxon>
        <taxon>Stephanodiscaceae</taxon>
        <taxon>Cyclotella</taxon>
    </lineage>
</organism>
<feature type="transmembrane region" description="Helical" evidence="5">
    <location>
        <begin position="238"/>
        <end position="260"/>
    </location>
</feature>
<feature type="transmembrane region" description="Helical" evidence="5">
    <location>
        <begin position="205"/>
        <end position="226"/>
    </location>
</feature>
<dbReference type="InterPro" id="IPR023395">
    <property type="entry name" value="MCP_dom_sf"/>
</dbReference>
<comment type="subcellular location">
    <subcellularLocation>
        <location evidence="1">Membrane</location>
    </subcellularLocation>
</comment>
<feature type="chain" id="PRO_5044769251" description="Mitochondrial carrier" evidence="6">
    <location>
        <begin position="26"/>
        <end position="389"/>
    </location>
</feature>
<dbReference type="Proteomes" id="UP001530400">
    <property type="component" value="Unassembled WGS sequence"/>
</dbReference>
<evidence type="ECO:0000256" key="3">
    <source>
        <dbReference type="ARBA" id="ARBA00023136"/>
    </source>
</evidence>
<evidence type="ECO:0000256" key="1">
    <source>
        <dbReference type="ARBA" id="ARBA00004370"/>
    </source>
</evidence>
<dbReference type="PANTHER" id="PTHR47567:SF1">
    <property type="entry name" value="NAD-DEPENDENT EPIMERASE_DEHYDRATASE DOMAIN-CONTAINING PROTEIN"/>
    <property type="match status" value="1"/>
</dbReference>
<dbReference type="GO" id="GO:0016020">
    <property type="term" value="C:membrane"/>
    <property type="evidence" value="ECO:0007669"/>
    <property type="project" value="UniProtKB-SubCell"/>
</dbReference>
<evidence type="ECO:0000313" key="8">
    <source>
        <dbReference type="Proteomes" id="UP001530400"/>
    </source>
</evidence>
<feature type="region of interest" description="Disordered" evidence="4">
    <location>
        <begin position="359"/>
        <end position="389"/>
    </location>
</feature>
<keyword evidence="3 5" id="KW-0472">Membrane</keyword>
<keyword evidence="2 5" id="KW-0812">Transmembrane</keyword>
<feature type="signal peptide" evidence="6">
    <location>
        <begin position="1"/>
        <end position="25"/>
    </location>
</feature>
<evidence type="ECO:0008006" key="9">
    <source>
        <dbReference type="Google" id="ProtNLM"/>
    </source>
</evidence>
<dbReference type="SUPFAM" id="SSF103506">
    <property type="entry name" value="Mitochondrial carrier"/>
    <property type="match status" value="1"/>
</dbReference>
<feature type="transmembrane region" description="Helical" evidence="5">
    <location>
        <begin position="66"/>
        <end position="87"/>
    </location>
</feature>
<evidence type="ECO:0000256" key="4">
    <source>
        <dbReference type="SAM" id="MobiDB-lite"/>
    </source>
</evidence>
<gene>
    <name evidence="7" type="ORF">ACHAWO_011149</name>
</gene>
<reference evidence="7 8" key="1">
    <citation type="submission" date="2024-10" db="EMBL/GenBank/DDBJ databases">
        <title>Updated reference genomes for cyclostephanoid diatoms.</title>
        <authorList>
            <person name="Roberts W.R."/>
            <person name="Alverson A.J."/>
        </authorList>
    </citation>
    <scope>NUCLEOTIDE SEQUENCE [LARGE SCALE GENOMIC DNA]</scope>
    <source>
        <strain evidence="7 8">AJA010-31</strain>
    </source>
</reference>
<feature type="compositionally biased region" description="Basic and acidic residues" evidence="4">
    <location>
        <begin position="367"/>
        <end position="389"/>
    </location>
</feature>
<accession>A0ABD3QDM1</accession>
<proteinExistence type="predicted"/>
<name>A0ABD3QDM1_9STRA</name>
<keyword evidence="8" id="KW-1185">Reference proteome</keyword>
<evidence type="ECO:0000313" key="7">
    <source>
        <dbReference type="EMBL" id="KAL3798474.1"/>
    </source>
</evidence>
<sequence>MVSASNRRHWLLLLLVLCLTYLAGTASVDYEGNSTFYEHNAEAPAEDAPAISKRNSDIFQRALQKAIGGGIPGAIAGVVQVLALMWLRTVINYQYRYGSTFIQSLTHLYTTGGLTRLYSGLPFALIQAPLVRFVSTAANDGVSLFLQNNPYTERWGPAKEVAVAAVVVGLFRGMLMPIDTCKTVLQIEGGWGFERLIEKVRKGDIGVLYSGAVANAISSFIGHYPWFYTYNLLSRSDALIAFIPLVNSRNAFIGFVSSIVSDTVANFMRVIKTTKQALAARGDDEDLEYGRARSITNGFKVKRTTYAEVIGIILAADGWRGLFGRGLKTRIFANALQSIVFTVIWRGLSDIWSAKNNQQQSSPVELADDKSSNEIHQYNMEKNDLEEAQ</sequence>
<keyword evidence="6" id="KW-0732">Signal</keyword>
<dbReference type="PANTHER" id="PTHR47567">
    <property type="entry name" value="MITOCHONDRIAL SUBSTRATE/SOLUTE CARRIER"/>
    <property type="match status" value="1"/>
</dbReference>